<gene>
    <name evidence="2" type="ORF">AWB65_05989</name>
</gene>
<evidence type="ECO:0000259" key="1">
    <source>
        <dbReference type="Pfam" id="PF00294"/>
    </source>
</evidence>
<dbReference type="EMBL" id="FCNW02000060">
    <property type="protein sequence ID" value="SAL64042.1"/>
    <property type="molecule type" value="Genomic_DNA"/>
</dbReference>
<evidence type="ECO:0000313" key="3">
    <source>
        <dbReference type="Proteomes" id="UP000054977"/>
    </source>
</evidence>
<dbReference type="RefSeq" id="WP_087670559.1">
    <property type="nucleotide sequence ID" value="NZ_FCNW02000060.1"/>
</dbReference>
<evidence type="ECO:0000313" key="2">
    <source>
        <dbReference type="EMBL" id="SAL64042.1"/>
    </source>
</evidence>
<sequence>MVALTLGEQGALLVTADRTLRAPGLQMQVSSAIGAGDSFLAGMVWAMNRNASLEQAFRYGLTAASATLLSIGTALCDPVDVERLYREVAHE</sequence>
<dbReference type="Gene3D" id="3.40.1190.20">
    <property type="match status" value="1"/>
</dbReference>
<keyword evidence="3" id="KW-1185">Reference proteome</keyword>
<accession>A0A158J4Z8</accession>
<dbReference type="InterPro" id="IPR029056">
    <property type="entry name" value="Ribokinase-like"/>
</dbReference>
<dbReference type="OrthoDB" id="9806249at2"/>
<name>A0A158J4Z8_9BURK</name>
<dbReference type="STRING" id="326474.AWB65_05989"/>
<dbReference type="Pfam" id="PF00294">
    <property type="entry name" value="PfkB"/>
    <property type="match status" value="1"/>
</dbReference>
<dbReference type="InterPro" id="IPR011611">
    <property type="entry name" value="PfkB_dom"/>
</dbReference>
<organism evidence="2 3">
    <name type="scientific">Caballeronia humi</name>
    <dbReference type="NCBI Taxonomy" id="326474"/>
    <lineage>
        <taxon>Bacteria</taxon>
        <taxon>Pseudomonadati</taxon>
        <taxon>Pseudomonadota</taxon>
        <taxon>Betaproteobacteria</taxon>
        <taxon>Burkholderiales</taxon>
        <taxon>Burkholderiaceae</taxon>
        <taxon>Caballeronia</taxon>
    </lineage>
</organism>
<dbReference type="PANTHER" id="PTHR46566:SF2">
    <property type="entry name" value="ATP-DEPENDENT 6-PHOSPHOFRUCTOKINASE ISOZYME 2"/>
    <property type="match status" value="1"/>
</dbReference>
<proteinExistence type="predicted"/>
<dbReference type="AlphaFoldDB" id="A0A158J4Z8"/>
<dbReference type="GO" id="GO:0003872">
    <property type="term" value="F:6-phosphofructokinase activity"/>
    <property type="evidence" value="ECO:0007669"/>
    <property type="project" value="TreeGrafter"/>
</dbReference>
<reference evidence="2" key="1">
    <citation type="submission" date="2016-01" db="EMBL/GenBank/DDBJ databases">
        <authorList>
            <person name="Peeters C."/>
        </authorList>
    </citation>
    <scope>NUCLEOTIDE SEQUENCE [LARGE SCALE GENOMIC DNA]</scope>
    <source>
        <strain evidence="2">LMG 22934</strain>
    </source>
</reference>
<comment type="caution">
    <text evidence="2">The sequence shown here is derived from an EMBL/GenBank/DDBJ whole genome shotgun (WGS) entry which is preliminary data.</text>
</comment>
<dbReference type="GO" id="GO:0005829">
    <property type="term" value="C:cytosol"/>
    <property type="evidence" value="ECO:0007669"/>
    <property type="project" value="TreeGrafter"/>
</dbReference>
<protein>
    <submittedName>
        <fullName evidence="2">6-phosphofructokinase</fullName>
    </submittedName>
</protein>
<feature type="domain" description="Carbohydrate kinase PfkB" evidence="1">
    <location>
        <begin position="2"/>
        <end position="78"/>
    </location>
</feature>
<dbReference type="PANTHER" id="PTHR46566">
    <property type="entry name" value="1-PHOSPHOFRUCTOKINASE-RELATED"/>
    <property type="match status" value="1"/>
</dbReference>
<dbReference type="SUPFAM" id="SSF53613">
    <property type="entry name" value="Ribokinase-like"/>
    <property type="match status" value="1"/>
</dbReference>
<dbReference type="Proteomes" id="UP000054977">
    <property type="component" value="Unassembled WGS sequence"/>
</dbReference>